<dbReference type="PANTHER" id="PTHR46890">
    <property type="entry name" value="NON-LTR RETROLELEMENT REVERSE TRANSCRIPTASE-LIKE PROTEIN-RELATED"/>
    <property type="match status" value="1"/>
</dbReference>
<sequence length="164" mass="18431">MEVTKVVLEFFATGKLLKQVNATLLSLIPKEWSPTMVGEFQPISCCNVLYKVITNITVMRLSVVLDSLISPSQNAFVLGRAISDNILLAQELFTGYNQQHLPPRFALKVDLRKAYDTVECHFLIAVLKLFGFSFVFILWIEECVTSPSYSVCLNGAPQVLRMIL</sequence>
<evidence type="ECO:0000313" key="3">
    <source>
        <dbReference type="EMBL" id="KAL0386038.1"/>
    </source>
</evidence>
<evidence type="ECO:0000256" key="1">
    <source>
        <dbReference type="SAM" id="Phobius"/>
    </source>
</evidence>
<dbReference type="AlphaFoldDB" id="A0AAW2S0R1"/>
<reference evidence="3" key="2">
    <citation type="journal article" date="2024" name="Plant">
        <title>Genomic evolution and insights into agronomic trait innovations of Sesamum species.</title>
        <authorList>
            <person name="Miao H."/>
            <person name="Wang L."/>
            <person name="Qu L."/>
            <person name="Liu H."/>
            <person name="Sun Y."/>
            <person name="Le M."/>
            <person name="Wang Q."/>
            <person name="Wei S."/>
            <person name="Zheng Y."/>
            <person name="Lin W."/>
            <person name="Duan Y."/>
            <person name="Cao H."/>
            <person name="Xiong S."/>
            <person name="Wang X."/>
            <person name="Wei L."/>
            <person name="Li C."/>
            <person name="Ma Q."/>
            <person name="Ju M."/>
            <person name="Zhao R."/>
            <person name="Li G."/>
            <person name="Mu C."/>
            <person name="Tian Q."/>
            <person name="Mei H."/>
            <person name="Zhang T."/>
            <person name="Gao T."/>
            <person name="Zhang H."/>
        </authorList>
    </citation>
    <scope>NUCLEOTIDE SEQUENCE</scope>
    <source>
        <strain evidence="3">G02</strain>
    </source>
</reference>
<keyword evidence="1" id="KW-0812">Transmembrane</keyword>
<reference evidence="3" key="1">
    <citation type="submission" date="2020-06" db="EMBL/GenBank/DDBJ databases">
        <authorList>
            <person name="Li T."/>
            <person name="Hu X."/>
            <person name="Zhang T."/>
            <person name="Song X."/>
            <person name="Zhang H."/>
            <person name="Dai N."/>
            <person name="Sheng W."/>
            <person name="Hou X."/>
            <person name="Wei L."/>
        </authorList>
    </citation>
    <scope>NUCLEOTIDE SEQUENCE</scope>
    <source>
        <strain evidence="3">G02</strain>
        <tissue evidence="3">Leaf</tissue>
    </source>
</reference>
<feature type="transmembrane region" description="Helical" evidence="1">
    <location>
        <begin position="122"/>
        <end position="140"/>
    </location>
</feature>
<feature type="domain" description="Reverse transcriptase" evidence="2">
    <location>
        <begin position="29"/>
        <end position="148"/>
    </location>
</feature>
<name>A0AAW2S0R1_SESRA</name>
<keyword evidence="1" id="KW-1133">Transmembrane helix</keyword>
<dbReference type="InterPro" id="IPR000477">
    <property type="entry name" value="RT_dom"/>
</dbReference>
<gene>
    <name evidence="3" type="ORF">Sradi_2998100</name>
</gene>
<dbReference type="EMBL" id="JACGWJ010000012">
    <property type="protein sequence ID" value="KAL0386038.1"/>
    <property type="molecule type" value="Genomic_DNA"/>
</dbReference>
<evidence type="ECO:0000259" key="2">
    <source>
        <dbReference type="Pfam" id="PF00078"/>
    </source>
</evidence>
<proteinExistence type="predicted"/>
<dbReference type="Pfam" id="PF00078">
    <property type="entry name" value="RVT_1"/>
    <property type="match status" value="1"/>
</dbReference>
<comment type="caution">
    <text evidence="3">The sequence shown here is derived from an EMBL/GenBank/DDBJ whole genome shotgun (WGS) entry which is preliminary data.</text>
</comment>
<keyword evidence="1" id="KW-0472">Membrane</keyword>
<protein>
    <recommendedName>
        <fullName evidence="2">Reverse transcriptase domain-containing protein</fullName>
    </recommendedName>
</protein>
<dbReference type="PANTHER" id="PTHR46890:SF48">
    <property type="entry name" value="RNA-DIRECTED DNA POLYMERASE"/>
    <property type="match status" value="1"/>
</dbReference>
<dbReference type="InterPro" id="IPR052343">
    <property type="entry name" value="Retrotransposon-Effector_Assoc"/>
</dbReference>
<organism evidence="3">
    <name type="scientific">Sesamum radiatum</name>
    <name type="common">Black benniseed</name>
    <dbReference type="NCBI Taxonomy" id="300843"/>
    <lineage>
        <taxon>Eukaryota</taxon>
        <taxon>Viridiplantae</taxon>
        <taxon>Streptophyta</taxon>
        <taxon>Embryophyta</taxon>
        <taxon>Tracheophyta</taxon>
        <taxon>Spermatophyta</taxon>
        <taxon>Magnoliopsida</taxon>
        <taxon>eudicotyledons</taxon>
        <taxon>Gunneridae</taxon>
        <taxon>Pentapetalae</taxon>
        <taxon>asterids</taxon>
        <taxon>lamiids</taxon>
        <taxon>Lamiales</taxon>
        <taxon>Pedaliaceae</taxon>
        <taxon>Sesamum</taxon>
    </lineage>
</organism>
<accession>A0AAW2S0R1</accession>